<dbReference type="InterPro" id="IPR031157">
    <property type="entry name" value="G_TR_CS"/>
</dbReference>
<sequence length="645" mass="70777">MHRVSPKTAGAVVGIDGFLADHEQKSLLRFLTCGSVDDGKSTLIGRLLSDTKQIFEDQLATLERDSKKHGTTGDDIDFALLMDGLEAEREQGITIDVAYRFFATPKRKFIVADTPGHEQYTRNMATGASTADLAIVLVDARQGVLRQTRRHSIIASLLGIRHVVLAVNKIDLVGFDRDVFARIVADYTEFAKDLGFSSIVPIPMSARFGDNVSRRSAQTGWYAGPTLIDHLETVAVDAAAGQPFRFPVQYVNRPNLDFRGFAGTVASGSIAAGDEIVVAKSGKQSRVKRIVAQGRDLERAVEGQAVTIVLEDEIEVSRGNMLVAPEAPPHVADQFTANIIWFDEHPLLPGRSYIFRTETDQANATVTELKYRVDVNSFAHQAAKSLDLNEVGVCNLSTQAPIAFDTYAENRTTGAFILIDRITNATVGAGMILHGLRRADNIHWQSLEVTKSARAAAKHQKPGVLWFTGLSGSGKSTIANLLEKKLHASGLHTYILDGDNVRHGLNRDLGFTDEDRVENIRRVAEVARLMVDAGLMVIVSFISPFRAERRMAREMMGEGEFIEVFVDTPFEECAARDPKGLYAKALGGEIKNFTGVDSPYETPENPDIRLTTTGKSPEEIVDALERWLHERNIAQRPPADEGGSI</sequence>
<feature type="binding site" evidence="16">
    <location>
        <begin position="168"/>
        <end position="171"/>
    </location>
    <ligand>
        <name>GTP</name>
        <dbReference type="ChEBI" id="CHEBI:37565"/>
    </ligand>
</feature>
<comment type="similarity">
    <text evidence="3">In the C-terminal section; belongs to the APS kinase family.</text>
</comment>
<comment type="pathway">
    <text evidence="17">Sulfur metabolism; hydrogen sulfide biosynthesis; sulfite from sulfate: step 2/3.</text>
</comment>
<gene>
    <name evidence="16 19" type="primary">cysN</name>
    <name evidence="17" type="synonym">cysC</name>
    <name evidence="19" type="ORF">G6N73_33725</name>
</gene>
<evidence type="ECO:0000256" key="4">
    <source>
        <dbReference type="ARBA" id="ARBA00007237"/>
    </source>
</evidence>
<dbReference type="CDD" id="cd02027">
    <property type="entry name" value="APSK"/>
    <property type="match status" value="1"/>
</dbReference>
<comment type="subunit">
    <text evidence="5">Sulfate-activating enzymes, NodP and NodQ, may be physically associated.</text>
</comment>
<feature type="binding site" evidence="17">
    <location>
        <begin position="469"/>
        <end position="476"/>
    </location>
    <ligand>
        <name>ATP</name>
        <dbReference type="ChEBI" id="CHEBI:30616"/>
    </ligand>
</feature>
<evidence type="ECO:0000256" key="1">
    <source>
        <dbReference type="ARBA" id="ARBA00001823"/>
    </source>
</evidence>
<feature type="binding site" evidence="16">
    <location>
        <begin position="34"/>
        <end position="41"/>
    </location>
    <ligand>
        <name>GTP</name>
        <dbReference type="ChEBI" id="CHEBI:37565"/>
    </ligand>
</feature>
<dbReference type="PANTHER" id="PTHR23115">
    <property type="entry name" value="TRANSLATION FACTOR"/>
    <property type="match status" value="1"/>
</dbReference>
<name>A0A6G4WPB3_9HYPH</name>
<dbReference type="PROSITE" id="PS00301">
    <property type="entry name" value="G_TR_1"/>
    <property type="match status" value="1"/>
</dbReference>
<dbReference type="PROSITE" id="PS51722">
    <property type="entry name" value="G_TR_2"/>
    <property type="match status" value="1"/>
</dbReference>
<evidence type="ECO:0000256" key="16">
    <source>
        <dbReference type="HAMAP-Rule" id="MF_00062"/>
    </source>
</evidence>
<keyword evidence="11 16" id="KW-0067">ATP-binding</keyword>
<dbReference type="NCBIfam" id="NF003478">
    <property type="entry name" value="PRK05124.1"/>
    <property type="match status" value="1"/>
</dbReference>
<evidence type="ECO:0000256" key="17">
    <source>
        <dbReference type="HAMAP-Rule" id="MF_00065"/>
    </source>
</evidence>
<evidence type="ECO:0000256" key="13">
    <source>
        <dbReference type="ARBA" id="ARBA00023268"/>
    </source>
</evidence>
<keyword evidence="8 16" id="KW-0548">Nucleotidyltransferase</keyword>
<dbReference type="NCBIfam" id="TIGR00455">
    <property type="entry name" value="apsK"/>
    <property type="match status" value="1"/>
</dbReference>
<evidence type="ECO:0000256" key="10">
    <source>
        <dbReference type="ARBA" id="ARBA00022777"/>
    </source>
</evidence>
<comment type="pathway">
    <text evidence="16">Sulfur metabolism; hydrogen sulfide biosynthesis; sulfite from sulfate: step 1/3.</text>
</comment>
<dbReference type="PRINTS" id="PR00315">
    <property type="entry name" value="ELONGATNFCT"/>
</dbReference>
<proteinExistence type="inferred from homology"/>
<feature type="active site" description="Phosphoserine intermediate" evidence="17">
    <location>
        <position position="543"/>
    </location>
</feature>
<dbReference type="GO" id="GO:0004781">
    <property type="term" value="F:sulfate adenylyltransferase (ATP) activity"/>
    <property type="evidence" value="ECO:0007669"/>
    <property type="project" value="UniProtKB-UniRule"/>
</dbReference>
<dbReference type="GO" id="GO:0003924">
    <property type="term" value="F:GTPase activity"/>
    <property type="evidence" value="ECO:0007669"/>
    <property type="project" value="InterPro"/>
</dbReference>
<dbReference type="NCBIfam" id="NF004035">
    <property type="entry name" value="PRK05506.1"/>
    <property type="match status" value="1"/>
</dbReference>
<dbReference type="GO" id="GO:0005524">
    <property type="term" value="F:ATP binding"/>
    <property type="evidence" value="ECO:0007669"/>
    <property type="project" value="UniProtKB-UniRule"/>
</dbReference>
<comment type="function">
    <text evidence="14">Proposed to provide activated sulfate for transfer to Nod factor. ATP sulfurylase may be the GTPase, regulating ATP sulfurylase activity.</text>
</comment>
<comment type="similarity">
    <text evidence="4">In the N-terminal section; belongs to the TRAFAC class translation factor GTPase superfamily. Classic translation factor GTPase family. CysN/NodQ subfamily.</text>
</comment>
<keyword evidence="6" id="KW-0536">Nodulation</keyword>
<keyword evidence="7 16" id="KW-0808">Transferase</keyword>
<organism evidence="19 20">
    <name type="scientific">Allomesorhizobium camelthorni</name>
    <dbReference type="NCBI Taxonomy" id="475069"/>
    <lineage>
        <taxon>Bacteria</taxon>
        <taxon>Pseudomonadati</taxon>
        <taxon>Pseudomonadota</taxon>
        <taxon>Alphaproteobacteria</taxon>
        <taxon>Hyphomicrobiales</taxon>
        <taxon>Phyllobacteriaceae</taxon>
        <taxon>Allomesorhizobium</taxon>
    </lineage>
</organism>
<dbReference type="HAMAP" id="MF_00062">
    <property type="entry name" value="Sulf_adenylyltr_sub1"/>
    <property type="match status" value="1"/>
</dbReference>
<dbReference type="CDD" id="cd04166">
    <property type="entry name" value="CysN_ATPS"/>
    <property type="match status" value="1"/>
</dbReference>
<dbReference type="CDD" id="cd04095">
    <property type="entry name" value="CysN_NoDQ_III"/>
    <property type="match status" value="1"/>
</dbReference>
<protein>
    <recommendedName>
        <fullName evidence="16 17">Multifunctional fusion protein</fullName>
    </recommendedName>
    <domain>
        <recommendedName>
            <fullName evidence="16">Sulfate adenylyltransferase subunit 1</fullName>
            <ecNumber evidence="16">2.7.7.4</ecNumber>
        </recommendedName>
        <alternativeName>
            <fullName evidence="16">ATP-sulfurylase large subunit</fullName>
        </alternativeName>
        <alternativeName>
            <fullName evidence="16">Sulfate adenylate transferase</fullName>
            <shortName evidence="16">SAT</shortName>
        </alternativeName>
    </domain>
    <domain>
        <recommendedName>
            <fullName evidence="17">Adenylyl-sulfate kinase</fullName>
            <ecNumber evidence="17">2.7.1.25</ecNumber>
        </recommendedName>
        <alternativeName>
            <fullName evidence="17">APS kinase</fullName>
        </alternativeName>
        <alternativeName>
            <fullName evidence="17">ATP adenosine-5'-phosphosulfate 3'-phosphotransferase</fullName>
        </alternativeName>
        <alternativeName>
            <fullName evidence="17">Adenosine-5'-phosphosulfate kinase</fullName>
        </alternativeName>
    </domain>
</protein>
<evidence type="ECO:0000256" key="7">
    <source>
        <dbReference type="ARBA" id="ARBA00022679"/>
    </source>
</evidence>
<comment type="similarity">
    <text evidence="17">Belongs to the APS kinase family.</text>
</comment>
<dbReference type="UniPathway" id="UPA00140">
    <property type="reaction ID" value="UER00204"/>
</dbReference>
<evidence type="ECO:0000313" key="20">
    <source>
        <dbReference type="Proteomes" id="UP001642900"/>
    </source>
</evidence>
<dbReference type="SUPFAM" id="SSF52540">
    <property type="entry name" value="P-loop containing nucleoside triphosphate hydrolases"/>
    <property type="match status" value="2"/>
</dbReference>
<evidence type="ECO:0000313" key="19">
    <source>
        <dbReference type="EMBL" id="NGO55907.1"/>
    </source>
</evidence>
<comment type="function">
    <text evidence="16">With CysD forms the ATP sulfurylase (ATPS) that catalyzes the adenylation of sulfate producing adenosine 5'-phosphosulfate (APS) and diphosphate, the first enzymatic step in sulfur assimilation pathway. APS synthesis involves the formation of a high-energy phosphoric-sulfuric acid anhydride bond driven by GTP hydrolysis by CysN coupled to ATP hydrolysis by CysD.</text>
</comment>
<comment type="caution">
    <text evidence="19">The sequence shown here is derived from an EMBL/GenBank/DDBJ whole genome shotgun (WGS) entry which is preliminary data.</text>
</comment>
<comment type="catalytic activity">
    <reaction evidence="15 16">
        <text>sulfate + ATP + H(+) = adenosine 5'-phosphosulfate + diphosphate</text>
        <dbReference type="Rhea" id="RHEA:18133"/>
        <dbReference type="ChEBI" id="CHEBI:15378"/>
        <dbReference type="ChEBI" id="CHEBI:16189"/>
        <dbReference type="ChEBI" id="CHEBI:30616"/>
        <dbReference type="ChEBI" id="CHEBI:33019"/>
        <dbReference type="ChEBI" id="CHEBI:58243"/>
        <dbReference type="EC" id="2.7.7.4"/>
    </reaction>
</comment>
<dbReference type="GO" id="GO:0005525">
    <property type="term" value="F:GTP binding"/>
    <property type="evidence" value="ECO:0007669"/>
    <property type="project" value="UniProtKB-UniRule"/>
</dbReference>
<evidence type="ECO:0000256" key="14">
    <source>
        <dbReference type="ARBA" id="ARBA00024872"/>
    </source>
</evidence>
<dbReference type="InterPro" id="IPR044139">
    <property type="entry name" value="CysN_NoDQ_III"/>
</dbReference>
<reference evidence="19 20" key="1">
    <citation type="submission" date="2020-02" db="EMBL/GenBank/DDBJ databases">
        <title>Genome sequence of strain CCNWXJ40-4.</title>
        <authorList>
            <person name="Gao J."/>
            <person name="Sun J."/>
        </authorList>
    </citation>
    <scope>NUCLEOTIDE SEQUENCE [LARGE SCALE GENOMIC DNA]</scope>
    <source>
        <strain evidence="19 20">CCNWXJ 40-4</strain>
    </source>
</reference>
<dbReference type="SUPFAM" id="SSF50447">
    <property type="entry name" value="Translation proteins"/>
    <property type="match status" value="1"/>
</dbReference>
<dbReference type="InterPro" id="IPR011779">
    <property type="entry name" value="SO4_adenylTrfase_lsu"/>
</dbReference>
<dbReference type="AlphaFoldDB" id="A0A6G4WPB3"/>
<dbReference type="InterPro" id="IPR059117">
    <property type="entry name" value="APS_kinase_dom"/>
</dbReference>
<dbReference type="Gene3D" id="3.40.50.300">
    <property type="entry name" value="P-loop containing nucleotide triphosphate hydrolases"/>
    <property type="match status" value="2"/>
</dbReference>
<dbReference type="InterPro" id="IPR002891">
    <property type="entry name" value="APS"/>
</dbReference>
<comment type="similarity">
    <text evidence="16">Belongs to the TRAFAC class translation factor GTPase superfamily. Classic translation factor GTPase family. CysN/NodQ subfamily.</text>
</comment>
<evidence type="ECO:0000256" key="2">
    <source>
        <dbReference type="ARBA" id="ARBA00002357"/>
    </source>
</evidence>
<evidence type="ECO:0000256" key="9">
    <source>
        <dbReference type="ARBA" id="ARBA00022741"/>
    </source>
</evidence>
<accession>A0A6G4WPB3</accession>
<dbReference type="GO" id="GO:0070814">
    <property type="term" value="P:hydrogen sulfide biosynthetic process"/>
    <property type="evidence" value="ECO:0007669"/>
    <property type="project" value="UniProtKB-UniRule"/>
</dbReference>
<dbReference type="InterPro" id="IPR009001">
    <property type="entry name" value="Transl_elong_EF1A/Init_IF2_C"/>
</dbReference>
<dbReference type="Pfam" id="PF22594">
    <property type="entry name" value="GTP-eEF1A_C"/>
    <property type="match status" value="1"/>
</dbReference>
<comment type="subunit">
    <text evidence="16">Heterodimer composed of CysD, the smaller subunit, and CysN.</text>
</comment>
<dbReference type="InterPro" id="IPR044138">
    <property type="entry name" value="CysN_II"/>
</dbReference>
<dbReference type="InterPro" id="IPR000795">
    <property type="entry name" value="T_Tr_GTP-bd_dom"/>
</dbReference>
<comment type="function">
    <text evidence="2">APS kinase catalyzes the synthesis of activated sulfate.</text>
</comment>
<evidence type="ECO:0000256" key="5">
    <source>
        <dbReference type="ARBA" id="ARBA00011760"/>
    </source>
</evidence>
<dbReference type="RefSeq" id="WP_165034245.1">
    <property type="nucleotide sequence ID" value="NZ_JAAKZF010000148.1"/>
</dbReference>
<evidence type="ECO:0000259" key="18">
    <source>
        <dbReference type="PROSITE" id="PS51722"/>
    </source>
</evidence>
<dbReference type="EC" id="2.7.1.25" evidence="17"/>
<keyword evidence="12 16" id="KW-0342">GTP-binding</keyword>
<dbReference type="Pfam" id="PF00009">
    <property type="entry name" value="GTP_EFTU"/>
    <property type="match status" value="1"/>
</dbReference>
<dbReference type="GO" id="GO:0004020">
    <property type="term" value="F:adenylylsulfate kinase activity"/>
    <property type="evidence" value="ECO:0007669"/>
    <property type="project" value="UniProtKB-UniRule"/>
</dbReference>
<keyword evidence="10 17" id="KW-0418">Kinase</keyword>
<evidence type="ECO:0000256" key="3">
    <source>
        <dbReference type="ARBA" id="ARBA00005438"/>
    </source>
</evidence>
<dbReference type="InterPro" id="IPR009000">
    <property type="entry name" value="Transl_B-barrel_sf"/>
</dbReference>
<dbReference type="GO" id="GO:0000103">
    <property type="term" value="P:sulfate assimilation"/>
    <property type="evidence" value="ECO:0007669"/>
    <property type="project" value="UniProtKB-UniRule"/>
</dbReference>
<dbReference type="SUPFAM" id="SSF50465">
    <property type="entry name" value="EF-Tu/eEF-1alpha/eIF2-gamma C-terminal domain"/>
    <property type="match status" value="1"/>
</dbReference>
<dbReference type="FunFam" id="3.40.50.300:FF:000119">
    <property type="entry name" value="Sulfate adenylyltransferase subunit 1"/>
    <property type="match status" value="1"/>
</dbReference>
<keyword evidence="17" id="KW-0597">Phosphoprotein</keyword>
<dbReference type="InterPro" id="IPR027417">
    <property type="entry name" value="P-loop_NTPase"/>
</dbReference>
<comment type="catalytic activity">
    <reaction evidence="1 17">
        <text>adenosine 5'-phosphosulfate + ATP = 3'-phosphoadenylyl sulfate + ADP + H(+)</text>
        <dbReference type="Rhea" id="RHEA:24152"/>
        <dbReference type="ChEBI" id="CHEBI:15378"/>
        <dbReference type="ChEBI" id="CHEBI:30616"/>
        <dbReference type="ChEBI" id="CHEBI:58243"/>
        <dbReference type="ChEBI" id="CHEBI:58339"/>
        <dbReference type="ChEBI" id="CHEBI:456216"/>
        <dbReference type="EC" id="2.7.1.25"/>
    </reaction>
</comment>
<keyword evidence="9 16" id="KW-0547">Nucleotide-binding</keyword>
<dbReference type="NCBIfam" id="NF003013">
    <property type="entry name" value="PRK03846.1"/>
    <property type="match status" value="1"/>
</dbReference>
<dbReference type="InterPro" id="IPR041757">
    <property type="entry name" value="CysN_GTP-bd"/>
</dbReference>
<feature type="domain" description="Tr-type G" evidence="18">
    <location>
        <begin position="25"/>
        <end position="239"/>
    </location>
</feature>
<dbReference type="HAMAP" id="MF_00065">
    <property type="entry name" value="Adenylyl_sulf_kinase"/>
    <property type="match status" value="1"/>
</dbReference>
<comment type="function">
    <text evidence="17">Catalyzes the synthesis of activated sulfate.</text>
</comment>
<keyword evidence="20" id="KW-1185">Reference proteome</keyword>
<evidence type="ECO:0000256" key="8">
    <source>
        <dbReference type="ARBA" id="ARBA00022695"/>
    </source>
</evidence>
<dbReference type="NCBIfam" id="TIGR02034">
    <property type="entry name" value="CysN"/>
    <property type="match status" value="1"/>
</dbReference>
<dbReference type="Proteomes" id="UP001642900">
    <property type="component" value="Unassembled WGS sequence"/>
</dbReference>
<dbReference type="Gene3D" id="2.40.30.10">
    <property type="entry name" value="Translation factors"/>
    <property type="match status" value="2"/>
</dbReference>
<dbReference type="InterPro" id="IPR054696">
    <property type="entry name" value="GTP-eEF1A_C"/>
</dbReference>
<dbReference type="InterPro" id="IPR050100">
    <property type="entry name" value="TRAFAC_GTPase_members"/>
</dbReference>
<dbReference type="FunFam" id="3.40.50.300:FF:000212">
    <property type="entry name" value="Adenylyl-sulfate kinase"/>
    <property type="match status" value="1"/>
</dbReference>
<evidence type="ECO:0000256" key="12">
    <source>
        <dbReference type="ARBA" id="ARBA00023134"/>
    </source>
</evidence>
<dbReference type="EMBL" id="JAAKZF010000148">
    <property type="protein sequence ID" value="NGO55907.1"/>
    <property type="molecule type" value="Genomic_DNA"/>
</dbReference>
<evidence type="ECO:0000256" key="6">
    <source>
        <dbReference type="ARBA" id="ARBA00022458"/>
    </source>
</evidence>
<dbReference type="CDD" id="cd03695">
    <property type="entry name" value="CysN_NodQ_II"/>
    <property type="match status" value="1"/>
</dbReference>
<dbReference type="Pfam" id="PF01583">
    <property type="entry name" value="APS_kinase"/>
    <property type="match status" value="1"/>
</dbReference>
<feature type="binding site" evidence="16">
    <location>
        <begin position="113"/>
        <end position="117"/>
    </location>
    <ligand>
        <name>GTP</name>
        <dbReference type="ChEBI" id="CHEBI:37565"/>
    </ligand>
</feature>
<dbReference type="EC" id="2.7.7.4" evidence="16"/>
<evidence type="ECO:0000256" key="11">
    <source>
        <dbReference type="ARBA" id="ARBA00022840"/>
    </source>
</evidence>
<evidence type="ECO:0000256" key="15">
    <source>
        <dbReference type="ARBA" id="ARBA00049370"/>
    </source>
</evidence>
<keyword evidence="13" id="KW-0511">Multifunctional enzyme</keyword>